<organism evidence="8 9">
    <name type="scientific">Saccharopolyspora gloriosae</name>
    <dbReference type="NCBI Taxonomy" id="455344"/>
    <lineage>
        <taxon>Bacteria</taxon>
        <taxon>Bacillati</taxon>
        <taxon>Actinomycetota</taxon>
        <taxon>Actinomycetes</taxon>
        <taxon>Pseudonocardiales</taxon>
        <taxon>Pseudonocardiaceae</taxon>
        <taxon>Saccharopolyspora</taxon>
    </lineage>
</organism>
<dbReference type="Proteomes" id="UP000580474">
    <property type="component" value="Unassembled WGS sequence"/>
</dbReference>
<keyword evidence="5 6" id="KW-0472">Membrane</keyword>
<proteinExistence type="predicted"/>
<name>A0A840NCF7_9PSEU</name>
<feature type="transmembrane region" description="Helical" evidence="6">
    <location>
        <begin position="42"/>
        <end position="60"/>
    </location>
</feature>
<evidence type="ECO:0000256" key="6">
    <source>
        <dbReference type="SAM" id="Phobius"/>
    </source>
</evidence>
<reference evidence="8 9" key="1">
    <citation type="submission" date="2020-08" db="EMBL/GenBank/DDBJ databases">
        <title>Sequencing the genomes of 1000 actinobacteria strains.</title>
        <authorList>
            <person name="Klenk H.-P."/>
        </authorList>
    </citation>
    <scope>NUCLEOTIDE SEQUENCE [LARGE SCALE GENOMIC DNA]</scope>
    <source>
        <strain evidence="8 9">DSM 45582</strain>
    </source>
</reference>
<evidence type="ECO:0000256" key="5">
    <source>
        <dbReference type="ARBA" id="ARBA00023136"/>
    </source>
</evidence>
<sequence length="92" mass="9506">MTTMRGDLRLLRTAAYVEAASLLVLLANLATAHWPAVTSATGPLHGCAYLITIAATFAAGAPTRAKLAAFLPAIGGLLALRLQHKPSTDPAK</sequence>
<dbReference type="GO" id="GO:0005886">
    <property type="term" value="C:plasma membrane"/>
    <property type="evidence" value="ECO:0007669"/>
    <property type="project" value="UniProtKB-SubCell"/>
</dbReference>
<keyword evidence="4 6" id="KW-1133">Transmembrane helix</keyword>
<evidence type="ECO:0000256" key="2">
    <source>
        <dbReference type="ARBA" id="ARBA00022475"/>
    </source>
</evidence>
<keyword evidence="3 6" id="KW-0812">Transmembrane</keyword>
<dbReference type="AlphaFoldDB" id="A0A840NCF7"/>
<feature type="domain" description="DUF3817" evidence="7">
    <location>
        <begin position="8"/>
        <end position="70"/>
    </location>
</feature>
<dbReference type="InterPro" id="IPR023845">
    <property type="entry name" value="DUF3817_TM"/>
</dbReference>
<comment type="subcellular location">
    <subcellularLocation>
        <location evidence="1">Cell membrane</location>
        <topology evidence="1">Multi-pass membrane protein</topology>
    </subcellularLocation>
</comment>
<dbReference type="EMBL" id="JACHIV010000001">
    <property type="protein sequence ID" value="MBB5069620.1"/>
    <property type="molecule type" value="Genomic_DNA"/>
</dbReference>
<accession>A0A840NCF7</accession>
<evidence type="ECO:0000313" key="9">
    <source>
        <dbReference type="Proteomes" id="UP000580474"/>
    </source>
</evidence>
<gene>
    <name evidence="8" type="ORF">BJ969_002708</name>
</gene>
<keyword evidence="2" id="KW-1003">Cell membrane</keyword>
<evidence type="ECO:0000256" key="4">
    <source>
        <dbReference type="ARBA" id="ARBA00022989"/>
    </source>
</evidence>
<evidence type="ECO:0000259" key="7">
    <source>
        <dbReference type="Pfam" id="PF12823"/>
    </source>
</evidence>
<dbReference type="Pfam" id="PF12823">
    <property type="entry name" value="DUF3817"/>
    <property type="match status" value="1"/>
</dbReference>
<keyword evidence="9" id="KW-1185">Reference proteome</keyword>
<evidence type="ECO:0000256" key="3">
    <source>
        <dbReference type="ARBA" id="ARBA00022692"/>
    </source>
</evidence>
<evidence type="ECO:0000313" key="8">
    <source>
        <dbReference type="EMBL" id="MBB5069620.1"/>
    </source>
</evidence>
<comment type="caution">
    <text evidence="8">The sequence shown here is derived from an EMBL/GenBank/DDBJ whole genome shotgun (WGS) entry which is preliminary data.</text>
</comment>
<protein>
    <recommendedName>
        <fullName evidence="7">DUF3817 domain-containing protein</fullName>
    </recommendedName>
</protein>
<evidence type="ECO:0000256" key="1">
    <source>
        <dbReference type="ARBA" id="ARBA00004651"/>
    </source>
</evidence>